<accession>A0A8S1K202</accession>
<dbReference type="AlphaFoldDB" id="A0A8S1K202"/>
<proteinExistence type="predicted"/>
<keyword evidence="2" id="KW-1185">Reference proteome</keyword>
<name>A0A8S1K202_PARPR</name>
<evidence type="ECO:0000313" key="1">
    <source>
        <dbReference type="EMBL" id="CAD8046226.1"/>
    </source>
</evidence>
<protein>
    <submittedName>
        <fullName evidence="1">Uncharacterized protein</fullName>
    </submittedName>
</protein>
<dbReference type="Proteomes" id="UP000688137">
    <property type="component" value="Unassembled WGS sequence"/>
</dbReference>
<evidence type="ECO:0000313" key="2">
    <source>
        <dbReference type="Proteomes" id="UP000688137"/>
    </source>
</evidence>
<comment type="caution">
    <text evidence="1">The sequence shown here is derived from an EMBL/GenBank/DDBJ whole genome shotgun (WGS) entry which is preliminary data.</text>
</comment>
<organism evidence="1 2">
    <name type="scientific">Paramecium primaurelia</name>
    <dbReference type="NCBI Taxonomy" id="5886"/>
    <lineage>
        <taxon>Eukaryota</taxon>
        <taxon>Sar</taxon>
        <taxon>Alveolata</taxon>
        <taxon>Ciliophora</taxon>
        <taxon>Intramacronucleata</taxon>
        <taxon>Oligohymenophorea</taxon>
        <taxon>Peniculida</taxon>
        <taxon>Parameciidae</taxon>
        <taxon>Paramecium</taxon>
    </lineage>
</organism>
<gene>
    <name evidence="1" type="ORF">PPRIM_AZ9-3.1.T0100246</name>
</gene>
<sequence>MGAVCCTEQFEIRGEINTKIFKLDNNNQLNGNGTVTISKELYDSKDKIQVQMGICYSCQVLKISCECKSIQKLDGDKDDEEIFILSSRSLDSSSSESRPDDTNTKKTILKHQLHYVSNVQQQQIQIKKKVRFDLSKKQ</sequence>
<dbReference type="OMA" id="QVQMGIC"/>
<reference evidence="1" key="1">
    <citation type="submission" date="2021-01" db="EMBL/GenBank/DDBJ databases">
        <authorList>
            <consortium name="Genoscope - CEA"/>
            <person name="William W."/>
        </authorList>
    </citation>
    <scope>NUCLEOTIDE SEQUENCE</scope>
</reference>
<dbReference type="EMBL" id="CAJJDM010000007">
    <property type="protein sequence ID" value="CAD8046226.1"/>
    <property type="molecule type" value="Genomic_DNA"/>
</dbReference>